<gene>
    <name evidence="10" type="ORF">DYB25_012285</name>
    <name evidence="11" type="ORF">DYB28_013513</name>
</gene>
<dbReference type="PROSITE" id="PS00134">
    <property type="entry name" value="TRYPSIN_HIS"/>
    <property type="match status" value="1"/>
</dbReference>
<evidence type="ECO:0000313" key="13">
    <source>
        <dbReference type="Proteomes" id="UP000275652"/>
    </source>
</evidence>
<dbReference type="PROSITE" id="PS50240">
    <property type="entry name" value="TRYPSIN_DOM"/>
    <property type="match status" value="1"/>
</dbReference>
<keyword evidence="3" id="KW-0843">Virulence</keyword>
<evidence type="ECO:0000256" key="4">
    <source>
        <dbReference type="ARBA" id="ARBA00023157"/>
    </source>
</evidence>
<evidence type="ECO:0000259" key="9">
    <source>
        <dbReference type="PROSITE" id="PS50240"/>
    </source>
</evidence>
<sequence length="318" mass="33108">MKGLFSVLILIATTASAELKIIGGNEAPVGQSLYVASLRRSAGGAGVCGGTLIAPNVILTAAHCTGKSPPLTHASIGSHFLSGSNDGEQIRIVKEIKHPKFNPTTLSYDFAVLILERDSTFGKVKISYDAIPAAATSTIVRGWGFTNQLGSPSQTLQQVSVDTVSNEVCAASLKKKVDVSMLCAGGKAGKDSCQGDSGGPLTTVINNTESLVGVVSWGVECGEVGKPGVYSRISQARDFIEPYTKSSATVPNPTTTKKATPTTKAPTPKPAPTPSQGPCDSCDGCWYPASSHCYPAEYGIESCEMFADLGMVWCGKQP</sequence>
<organism evidence="10 12">
    <name type="scientific">Aphanomyces astaci</name>
    <name type="common">Crayfish plague agent</name>
    <dbReference type="NCBI Taxonomy" id="112090"/>
    <lineage>
        <taxon>Eukaryota</taxon>
        <taxon>Sar</taxon>
        <taxon>Stramenopiles</taxon>
        <taxon>Oomycota</taxon>
        <taxon>Saprolegniomycetes</taxon>
        <taxon>Saprolegniales</taxon>
        <taxon>Verrucalvaceae</taxon>
        <taxon>Aphanomyces</taxon>
    </lineage>
</organism>
<evidence type="ECO:0000256" key="5">
    <source>
        <dbReference type="ARBA" id="ARBA00023180"/>
    </source>
</evidence>
<feature type="chain" id="PRO_5039987499" description="Peptidase S1 domain-containing protein" evidence="8">
    <location>
        <begin position="18"/>
        <end position="318"/>
    </location>
</feature>
<dbReference type="PANTHER" id="PTHR24276:SF98">
    <property type="entry name" value="FI18310P1-RELATED"/>
    <property type="match status" value="1"/>
</dbReference>
<dbReference type="GO" id="GO:0004252">
    <property type="term" value="F:serine-type endopeptidase activity"/>
    <property type="evidence" value="ECO:0007669"/>
    <property type="project" value="InterPro"/>
</dbReference>
<protein>
    <recommendedName>
        <fullName evidence="9">Peptidase S1 domain-containing protein</fullName>
    </recommendedName>
</protein>
<reference evidence="10 12" key="2">
    <citation type="submission" date="2018-08" db="EMBL/GenBank/DDBJ databases">
        <title>Aphanomyces genome sequencing and annotation.</title>
        <authorList>
            <person name="Minardi D."/>
            <person name="Oidtmann B."/>
            <person name="Van Der Giezen M."/>
            <person name="Studholme D.J."/>
        </authorList>
    </citation>
    <scope>NUCLEOTIDE SEQUENCE [LARGE SCALE GENOMIC DNA]</scope>
    <source>
        <strain evidence="10 12">Yx</strain>
    </source>
</reference>
<evidence type="ECO:0000256" key="6">
    <source>
        <dbReference type="RuleBase" id="RU363034"/>
    </source>
</evidence>
<comment type="caution">
    <text evidence="10">The sequence shown here is derived from an EMBL/GenBank/DDBJ whole genome shotgun (WGS) entry which is preliminary data.</text>
</comment>
<dbReference type="EMBL" id="QUTI01032236">
    <property type="protein sequence ID" value="RLO02956.1"/>
    <property type="molecule type" value="Genomic_DNA"/>
</dbReference>
<accession>A0A397B633</accession>
<dbReference type="InterPro" id="IPR001254">
    <property type="entry name" value="Trypsin_dom"/>
</dbReference>
<dbReference type="AlphaFoldDB" id="A0A397B633"/>
<dbReference type="InterPro" id="IPR018114">
    <property type="entry name" value="TRYPSIN_HIS"/>
</dbReference>
<feature type="region of interest" description="Disordered" evidence="7">
    <location>
        <begin position="245"/>
        <end position="278"/>
    </location>
</feature>
<dbReference type="SUPFAM" id="SSF50494">
    <property type="entry name" value="Trypsin-like serine proteases"/>
    <property type="match status" value="1"/>
</dbReference>
<dbReference type="FunFam" id="2.40.10.10:FF:000002">
    <property type="entry name" value="Transmembrane protease serine"/>
    <property type="match status" value="1"/>
</dbReference>
<dbReference type="PROSITE" id="PS00135">
    <property type="entry name" value="TRYPSIN_SER"/>
    <property type="match status" value="1"/>
</dbReference>
<evidence type="ECO:0000256" key="7">
    <source>
        <dbReference type="SAM" id="MobiDB-lite"/>
    </source>
</evidence>
<evidence type="ECO:0000256" key="8">
    <source>
        <dbReference type="SAM" id="SignalP"/>
    </source>
</evidence>
<dbReference type="EMBL" id="QUTA01005990">
    <property type="protein sequence ID" value="RHY13161.1"/>
    <property type="molecule type" value="Genomic_DNA"/>
</dbReference>
<evidence type="ECO:0000313" key="11">
    <source>
        <dbReference type="EMBL" id="RLO02956.1"/>
    </source>
</evidence>
<dbReference type="Gene3D" id="2.40.10.10">
    <property type="entry name" value="Trypsin-like serine proteases"/>
    <property type="match status" value="1"/>
</dbReference>
<feature type="domain" description="Peptidase S1" evidence="9">
    <location>
        <begin position="21"/>
        <end position="245"/>
    </location>
</feature>
<keyword evidence="2 8" id="KW-0732">Signal</keyword>
<keyword evidence="5" id="KW-0325">Glycoprotein</keyword>
<name>A0A397B633_APHAT</name>
<dbReference type="CDD" id="cd00190">
    <property type="entry name" value="Tryp_SPc"/>
    <property type="match status" value="1"/>
</dbReference>
<dbReference type="PANTHER" id="PTHR24276">
    <property type="entry name" value="POLYSERASE-RELATED"/>
    <property type="match status" value="1"/>
</dbReference>
<dbReference type="FunFam" id="2.40.10.10:FF:000068">
    <property type="entry name" value="transmembrane protease serine 2"/>
    <property type="match status" value="1"/>
</dbReference>
<evidence type="ECO:0000256" key="2">
    <source>
        <dbReference type="ARBA" id="ARBA00022729"/>
    </source>
</evidence>
<feature type="compositionally biased region" description="Low complexity" evidence="7">
    <location>
        <begin position="248"/>
        <end position="266"/>
    </location>
</feature>
<reference evidence="11 13" key="1">
    <citation type="journal article" date="2018" name="J. Invertebr. Pathol.">
        <title>New genotyping method for the causative agent of crayfish plague (Aphanomyces astaci) based on whole genome data.</title>
        <authorList>
            <person name="Minardi D."/>
            <person name="Studholme D.J."/>
            <person name="van der Giezen M."/>
            <person name="Pretto T."/>
            <person name="Oidtmann B."/>
        </authorList>
    </citation>
    <scope>NUCLEOTIDE SEQUENCE [LARGE SCALE GENOMIC DNA]</scope>
    <source>
        <strain evidence="11 13">KB13</strain>
    </source>
</reference>
<keyword evidence="6" id="KW-0720">Serine protease</keyword>
<keyword evidence="4" id="KW-1015">Disulfide bond</keyword>
<keyword evidence="6" id="KW-0378">Hydrolase</keyword>
<evidence type="ECO:0000313" key="10">
    <source>
        <dbReference type="EMBL" id="RHY13161.1"/>
    </source>
</evidence>
<dbReference type="GO" id="GO:0006508">
    <property type="term" value="P:proteolysis"/>
    <property type="evidence" value="ECO:0007669"/>
    <property type="project" value="UniProtKB-KW"/>
</dbReference>
<dbReference type="SMART" id="SM00020">
    <property type="entry name" value="Tryp_SPc"/>
    <property type="match status" value="1"/>
</dbReference>
<dbReference type="InterPro" id="IPR033116">
    <property type="entry name" value="TRYPSIN_SER"/>
</dbReference>
<evidence type="ECO:0000256" key="3">
    <source>
        <dbReference type="ARBA" id="ARBA00023026"/>
    </source>
</evidence>
<evidence type="ECO:0000256" key="1">
    <source>
        <dbReference type="ARBA" id="ARBA00007664"/>
    </source>
</evidence>
<comment type="similarity">
    <text evidence="1">Belongs to the peptidase S1 family.</text>
</comment>
<dbReference type="InterPro" id="IPR009003">
    <property type="entry name" value="Peptidase_S1_PA"/>
</dbReference>
<dbReference type="InterPro" id="IPR043504">
    <property type="entry name" value="Peptidase_S1_PA_chymotrypsin"/>
</dbReference>
<keyword evidence="6" id="KW-0645">Protease</keyword>
<dbReference type="Pfam" id="PF00089">
    <property type="entry name" value="Trypsin"/>
    <property type="match status" value="1"/>
</dbReference>
<dbReference type="Proteomes" id="UP000275652">
    <property type="component" value="Unassembled WGS sequence"/>
</dbReference>
<evidence type="ECO:0000313" key="12">
    <source>
        <dbReference type="Proteomes" id="UP000266239"/>
    </source>
</evidence>
<feature type="signal peptide" evidence="8">
    <location>
        <begin position="1"/>
        <end position="17"/>
    </location>
</feature>
<dbReference type="VEuPathDB" id="FungiDB:H257_18114"/>
<dbReference type="InterPro" id="IPR001314">
    <property type="entry name" value="Peptidase_S1A"/>
</dbReference>
<dbReference type="InterPro" id="IPR050430">
    <property type="entry name" value="Peptidase_S1"/>
</dbReference>
<proteinExistence type="inferred from homology"/>
<dbReference type="PRINTS" id="PR00722">
    <property type="entry name" value="CHYMOTRYPSIN"/>
</dbReference>
<dbReference type="Proteomes" id="UP000266239">
    <property type="component" value="Unassembled WGS sequence"/>
</dbReference>